<dbReference type="AlphaFoldDB" id="A0AAD5XVH7"/>
<dbReference type="PANTHER" id="PTHR15696:SF0">
    <property type="entry name" value="TELOMERASE-BINDING PROTEIN EST1A"/>
    <property type="match status" value="1"/>
</dbReference>
<evidence type="ECO:0000259" key="2">
    <source>
        <dbReference type="Pfam" id="PF13638"/>
    </source>
</evidence>
<evidence type="ECO:0000256" key="1">
    <source>
        <dbReference type="SAM" id="Coils"/>
    </source>
</evidence>
<evidence type="ECO:0000313" key="3">
    <source>
        <dbReference type="EMBL" id="KAJ3219583.1"/>
    </source>
</evidence>
<dbReference type="Gene3D" id="3.40.50.1010">
    <property type="entry name" value="5'-nuclease"/>
    <property type="match status" value="1"/>
</dbReference>
<dbReference type="EMBL" id="JADGJW010000334">
    <property type="protein sequence ID" value="KAJ3219583.1"/>
    <property type="molecule type" value="Genomic_DNA"/>
</dbReference>
<dbReference type="InterPro" id="IPR045153">
    <property type="entry name" value="Est1/Ebs1-like"/>
</dbReference>
<dbReference type="GO" id="GO:0070034">
    <property type="term" value="F:telomerase RNA binding"/>
    <property type="evidence" value="ECO:0007669"/>
    <property type="project" value="TreeGrafter"/>
</dbReference>
<dbReference type="GO" id="GO:0042162">
    <property type="term" value="F:telomeric DNA binding"/>
    <property type="evidence" value="ECO:0007669"/>
    <property type="project" value="TreeGrafter"/>
</dbReference>
<reference evidence="3" key="1">
    <citation type="submission" date="2020-05" db="EMBL/GenBank/DDBJ databases">
        <title>Phylogenomic resolution of chytrid fungi.</title>
        <authorList>
            <person name="Stajich J.E."/>
            <person name="Amses K."/>
            <person name="Simmons R."/>
            <person name="Seto K."/>
            <person name="Myers J."/>
            <person name="Bonds A."/>
            <person name="Quandt C.A."/>
            <person name="Barry K."/>
            <person name="Liu P."/>
            <person name="Grigoriev I."/>
            <person name="Longcore J.E."/>
            <person name="James T.Y."/>
        </authorList>
    </citation>
    <scope>NUCLEOTIDE SEQUENCE</scope>
    <source>
        <strain evidence="3">JEL0476</strain>
    </source>
</reference>
<sequence>MEEEKLAQLKILLKTILKLEGELKICQPSKKKIENSLIFQKICVQFIELNYAFTVKYEIEKKIWKIGVYNVINDLKLSQSGNFKESVREDCENWNNFLDSSLKNFICVKNSLKKAYYAEIIKKISDKFNLSKVTKLIPYWHKISCNLGDIYRYKAQYVAAEKINWENAYLQYKEASFLTPNNGFYYSLLGSVSTQLNKPLLALYYYMRCFTVRSPYNPGDALTMLFRYLQDDNNDSTDIIFFTVIEILFSKIGLDNFNAKVLQFATNFDAKLKNASKHEKVDLSFLKLYTKISCAMLHFYFIKLTDNTINRYNLDIFIENTLSLILKILLVLVDFIFKYVNFEDLKYLEKVTDPMISIWIVISKNNEIWNSLIALSNALINYTEDGWMDEFYKSKLKTPDYLVSCHILLEDWDLNGFETLKEAINPATFLKLNQVNEKEFDELLDYVISGQDVNEDWNDRVLSSCLVFARDESFFSFNGNKFQRESNNDEVVITECENLLEGNVSDEEYEEIDFTSNNVANHDMLENDVDEEMKNLVLQKRKLNQRINEEQKNIDIQKQQSLKIRKLVKFKSTIIFDTNCYLHNFDKIRIIIEKQFFFIILPLVVLTELEGISKNPSSEEVNTNSKASLQFIEEFFKTNMNVKNKSLKIITSKGNFLNNLNMKIENFGNDFGSADDVVLRSCLSLEKENDVFLCTQDVNFRLKARANGVACISMKDISI</sequence>
<dbReference type="InterPro" id="IPR002716">
    <property type="entry name" value="PIN_dom"/>
</dbReference>
<feature type="coiled-coil region" evidence="1">
    <location>
        <begin position="526"/>
        <end position="560"/>
    </location>
</feature>
<accession>A0AAD5XVH7</accession>
<dbReference type="PANTHER" id="PTHR15696">
    <property type="entry name" value="SMG-7 SUPPRESSOR WITH MORPHOLOGICAL EFFECT ON GENITALIA PROTEIN 7"/>
    <property type="match status" value="1"/>
</dbReference>
<dbReference type="InterPro" id="IPR011990">
    <property type="entry name" value="TPR-like_helical_dom_sf"/>
</dbReference>
<dbReference type="GO" id="GO:0004540">
    <property type="term" value="F:RNA nuclease activity"/>
    <property type="evidence" value="ECO:0007669"/>
    <property type="project" value="UniProtKB-ARBA"/>
</dbReference>
<gene>
    <name evidence="3" type="primary">SMG6</name>
    <name evidence="3" type="ORF">HK099_004643</name>
</gene>
<dbReference type="Pfam" id="PF13638">
    <property type="entry name" value="PIN_4"/>
    <property type="match status" value="1"/>
</dbReference>
<dbReference type="SUPFAM" id="SSF48452">
    <property type="entry name" value="TPR-like"/>
    <property type="match status" value="1"/>
</dbReference>
<keyword evidence="4" id="KW-1185">Reference proteome</keyword>
<dbReference type="GO" id="GO:0000184">
    <property type="term" value="P:nuclear-transcribed mRNA catabolic process, nonsense-mediated decay"/>
    <property type="evidence" value="ECO:0007669"/>
    <property type="project" value="TreeGrafter"/>
</dbReference>
<dbReference type="CDD" id="cd09880">
    <property type="entry name" value="PIN_Smg5-6-like"/>
    <property type="match status" value="1"/>
</dbReference>
<dbReference type="GO" id="GO:0005697">
    <property type="term" value="C:telomerase holoenzyme complex"/>
    <property type="evidence" value="ECO:0007669"/>
    <property type="project" value="TreeGrafter"/>
</dbReference>
<keyword evidence="1" id="KW-0175">Coiled coil</keyword>
<protein>
    <submittedName>
        <fullName evidence="3">Smg-6, nonsense mediated mRNA decay factor</fullName>
    </submittedName>
</protein>
<organism evidence="3 4">
    <name type="scientific">Clydaea vesicula</name>
    <dbReference type="NCBI Taxonomy" id="447962"/>
    <lineage>
        <taxon>Eukaryota</taxon>
        <taxon>Fungi</taxon>
        <taxon>Fungi incertae sedis</taxon>
        <taxon>Chytridiomycota</taxon>
        <taxon>Chytridiomycota incertae sedis</taxon>
        <taxon>Chytridiomycetes</taxon>
        <taxon>Lobulomycetales</taxon>
        <taxon>Lobulomycetaceae</taxon>
        <taxon>Clydaea</taxon>
    </lineage>
</organism>
<feature type="domain" description="PIN" evidence="2">
    <location>
        <begin position="574"/>
        <end position="714"/>
    </location>
</feature>
<dbReference type="SUPFAM" id="SSF88723">
    <property type="entry name" value="PIN domain-like"/>
    <property type="match status" value="1"/>
</dbReference>
<comment type="caution">
    <text evidence="3">The sequence shown here is derived from an EMBL/GenBank/DDBJ whole genome shotgun (WGS) entry which is preliminary data.</text>
</comment>
<dbReference type="Proteomes" id="UP001211065">
    <property type="component" value="Unassembled WGS sequence"/>
</dbReference>
<dbReference type="InterPro" id="IPR029060">
    <property type="entry name" value="PIN-like_dom_sf"/>
</dbReference>
<evidence type="ECO:0000313" key="4">
    <source>
        <dbReference type="Proteomes" id="UP001211065"/>
    </source>
</evidence>
<proteinExistence type="predicted"/>
<name>A0AAD5XVH7_9FUNG</name>
<dbReference type="Gene3D" id="1.25.40.10">
    <property type="entry name" value="Tetratricopeptide repeat domain"/>
    <property type="match status" value="1"/>
</dbReference>